<feature type="compositionally biased region" description="Low complexity" evidence="3">
    <location>
        <begin position="863"/>
        <end position="882"/>
    </location>
</feature>
<feature type="compositionally biased region" description="Low complexity" evidence="3">
    <location>
        <begin position="504"/>
        <end position="516"/>
    </location>
</feature>
<dbReference type="Pfam" id="PF00581">
    <property type="entry name" value="Rhodanese"/>
    <property type="match status" value="1"/>
</dbReference>
<organism evidence="7 8">
    <name type="scientific">Somion occarium</name>
    <dbReference type="NCBI Taxonomy" id="3059160"/>
    <lineage>
        <taxon>Eukaryota</taxon>
        <taxon>Fungi</taxon>
        <taxon>Dikarya</taxon>
        <taxon>Basidiomycota</taxon>
        <taxon>Agaricomycotina</taxon>
        <taxon>Agaricomycetes</taxon>
        <taxon>Polyporales</taxon>
        <taxon>Cerrenaceae</taxon>
        <taxon>Somion</taxon>
    </lineage>
</organism>
<dbReference type="Gene3D" id="3.40.250.10">
    <property type="entry name" value="Rhodanese-like domain"/>
    <property type="match status" value="1"/>
</dbReference>
<feature type="compositionally biased region" description="Low complexity" evidence="3">
    <location>
        <begin position="1009"/>
        <end position="1052"/>
    </location>
</feature>
<dbReference type="PROSITE" id="PS50206">
    <property type="entry name" value="RHODANESE_3"/>
    <property type="match status" value="1"/>
</dbReference>
<feature type="compositionally biased region" description="Basic and acidic residues" evidence="3">
    <location>
        <begin position="517"/>
        <end position="527"/>
    </location>
</feature>
<feature type="compositionally biased region" description="Polar residues" evidence="3">
    <location>
        <begin position="1063"/>
        <end position="1102"/>
    </location>
</feature>
<dbReference type="Gene3D" id="3.90.190.10">
    <property type="entry name" value="Protein tyrosine phosphatase superfamily"/>
    <property type="match status" value="2"/>
</dbReference>
<name>A0ABP1CNJ5_9APHY</name>
<dbReference type="InterPro" id="IPR029021">
    <property type="entry name" value="Prot-tyrosine_phosphatase-like"/>
</dbReference>
<feature type="domain" description="Tyrosine specific protein phosphatases" evidence="5">
    <location>
        <begin position="818"/>
        <end position="874"/>
    </location>
</feature>
<evidence type="ECO:0000313" key="7">
    <source>
        <dbReference type="EMBL" id="CAL1697266.1"/>
    </source>
</evidence>
<feature type="compositionally biased region" description="Basic and acidic residues" evidence="3">
    <location>
        <begin position="1304"/>
        <end position="1321"/>
    </location>
</feature>
<evidence type="ECO:0000256" key="1">
    <source>
        <dbReference type="ARBA" id="ARBA00009649"/>
    </source>
</evidence>
<sequence length="1405" mass="153207">MLNTSPPPPSAFSPLDPASLSHFLDDPDALIVDIRPHNTYVIARLPNALSLSVPSTLLKRPLFSLDRLTQMLPSNADRTRFTQWHTATRILVYDSDSSSLSEGGNLLGLLRKFRNEGFPEDRTLAWLKGGFHAVWRDHPALVDRDPPPQDDEEEDATMPLAKTMSAPAAMDAVLRTKRLPMSAFTTSSTTSLRSVHAEVSALPQANVMPATPMTPRTDPFSAVSTSSHPQTPFTLRLPSMSRMSSAASTLPGVKEGEVVDSMASAPAQIRQAFPRFAGQSSLPTLSPQFSMYSAPPRPHHNSMPHGQPSGQMAFNPFFDTIRQNLELARGAQSHDGSGSLNSIPLKLSRSVRRRLGELPFEWLRQIARKSGKLRPVVEDTQSSDDSENDSDVPPSSTERPSSASPRSSESTSPTNSSAEDLTRALSMQFYRIELGEQRRLMGVMEHHSKESGVVMSGPSSSASRVMGKTVSASGSLTAPSPLSSVLGTATRSVTHSGVPVTGPSSASTTFSFTSLSEKQREKSKESASSKSSQTFPFSITAGVEKGAKNRYRNIWPFEHARVRLLRKSGSDDDDYMNASYVQPLGTTKRYIATQGPLAATFTDFWTLCWEQNVHVIVMLTREVESSTEKCGTYWSSGNYGPLKLTLLETNDTPERERKRRESEMSSGFFNIPSAPKPARTRRKRRRRRGGTNAATSEEEDSESVHTIKRVFELTHSGYPLASPRIVTQLQYLDWPDLNVPDDPRGLLDLMWEVEDIVDNSRKNGEKVWGEGPLRKPSDARPDKPTSPVAANWEDPENIDVIGGSEVDSRTGVAKHAVSDPPLLLHCSAGVGRTGGFIAVDAVLDGIRREMRKHRETQDVKADSSSPAESGSQSRASSRGAGQMDVDPSPSPPRHRPSSELALGETSVLTMPVSVGHNEVHVPVAGFASPPPDAMDVDEGATSTQRPSMGRKNTLKASSELVSEVKRATQLKRMSSNNSMNVPVDVPVPSHAHSSQDSVTSGDEDSGRRSMSLSTSPSTSALASLSQFGSRAGSSHPSASPISSHGGSSTSLSQVVKNAGVPLRQTSKDAANTSVQPAHSLSLPTLARNQHSSSNGSQQTTKPSAEVEGEMDLLSPKQTHTHTANPSRTASRLNTWRSEVGSSQTQSTEQDRSASESEKERLDEQNNQRSLTFDYIQPRPLHDDTSPPLLSTYDEPIRRVIEDMREQRMSLCQSLRQYVFVHRAIIEGALMIVDEEKLRKAEAARKPKAPPLPQERHGDRAQSSAQTSLGAKGPSPFSEVVPRGVTAMESPEREPVLGSPFAALKIKDKGKDKETKETKKWNPSEMTDVTMQSPLPSPGRQKRGPSPTELLKEGALGEPMLVKRPSVKRKQRASLDDVDDHGDQQLRLALALDPMVLVEQQSFPER</sequence>
<feature type="compositionally biased region" description="Polar residues" evidence="3">
    <location>
        <begin position="971"/>
        <end position="980"/>
    </location>
</feature>
<feature type="compositionally biased region" description="Polar residues" evidence="3">
    <location>
        <begin position="1115"/>
        <end position="1147"/>
    </location>
</feature>
<dbReference type="InterPro" id="IPR000387">
    <property type="entry name" value="Tyr_Pase_dom"/>
</dbReference>
<dbReference type="InterPro" id="IPR016130">
    <property type="entry name" value="Tyr_Pase_AS"/>
</dbReference>
<feature type="region of interest" description="Disordered" evidence="3">
    <location>
        <begin position="763"/>
        <end position="791"/>
    </location>
</feature>
<feature type="region of interest" description="Disordered" evidence="3">
    <location>
        <begin position="648"/>
        <end position="704"/>
    </location>
</feature>
<evidence type="ECO:0000256" key="2">
    <source>
        <dbReference type="ARBA" id="ARBA00013064"/>
    </source>
</evidence>
<dbReference type="SMART" id="SM00404">
    <property type="entry name" value="PTPc_motif"/>
    <property type="match status" value="1"/>
</dbReference>
<accession>A0ABP1CNJ5</accession>
<proteinExistence type="inferred from homology"/>
<feature type="compositionally biased region" description="Polar residues" evidence="3">
    <location>
        <begin position="991"/>
        <end position="1000"/>
    </location>
</feature>
<feature type="region of interest" description="Disordered" evidence="3">
    <location>
        <begin position="923"/>
        <end position="1189"/>
    </location>
</feature>
<dbReference type="InterPro" id="IPR036873">
    <property type="entry name" value="Rhodanese-like_dom_sf"/>
</dbReference>
<feature type="compositionally biased region" description="Basic and acidic residues" evidence="3">
    <location>
        <begin position="1148"/>
        <end position="1165"/>
    </location>
</feature>
<dbReference type="SUPFAM" id="SSF52799">
    <property type="entry name" value="(Phosphotyrosine protein) phosphatases II"/>
    <property type="match status" value="1"/>
</dbReference>
<feature type="compositionally biased region" description="Polar residues" evidence="3">
    <location>
        <begin position="470"/>
        <end position="495"/>
    </location>
</feature>
<dbReference type="PROSITE" id="PS50055">
    <property type="entry name" value="TYR_PHOSPHATASE_PTP"/>
    <property type="match status" value="1"/>
</dbReference>
<evidence type="ECO:0000259" key="6">
    <source>
        <dbReference type="PROSITE" id="PS50206"/>
    </source>
</evidence>
<dbReference type="SUPFAM" id="SSF52821">
    <property type="entry name" value="Rhodanese/Cell cycle control phosphatase"/>
    <property type="match status" value="1"/>
</dbReference>
<feature type="domain" description="Tyrosine-protein phosphatase" evidence="4">
    <location>
        <begin position="548"/>
        <end position="859"/>
    </location>
</feature>
<dbReference type="InterPro" id="IPR003595">
    <property type="entry name" value="Tyr_Pase_cat"/>
</dbReference>
<gene>
    <name evidence="7" type="ORF">GFSPODELE1_LOCUS1570</name>
</gene>
<dbReference type="Proteomes" id="UP001497453">
    <property type="component" value="Chromosome 1"/>
</dbReference>
<dbReference type="InterPro" id="IPR000242">
    <property type="entry name" value="PTP_cat"/>
</dbReference>
<feature type="compositionally biased region" description="Basic and acidic residues" evidence="3">
    <location>
        <begin position="763"/>
        <end position="783"/>
    </location>
</feature>
<feature type="region of interest" description="Disordered" evidence="3">
    <location>
        <begin position="1241"/>
        <end position="1380"/>
    </location>
</feature>
<evidence type="ECO:0000259" key="4">
    <source>
        <dbReference type="PROSITE" id="PS50055"/>
    </source>
</evidence>
<feature type="compositionally biased region" description="Polar residues" evidence="3">
    <location>
        <begin position="1323"/>
        <end position="1333"/>
    </location>
</feature>
<evidence type="ECO:0000256" key="3">
    <source>
        <dbReference type="SAM" id="MobiDB-lite"/>
    </source>
</evidence>
<dbReference type="InterPro" id="IPR050348">
    <property type="entry name" value="Protein-Tyr_Phosphatase"/>
</dbReference>
<feature type="compositionally biased region" description="Basic and acidic residues" evidence="3">
    <location>
        <begin position="652"/>
        <end position="663"/>
    </location>
</feature>
<feature type="compositionally biased region" description="Low complexity" evidence="3">
    <location>
        <begin position="393"/>
        <end position="419"/>
    </location>
</feature>
<dbReference type="EMBL" id="OZ037944">
    <property type="protein sequence ID" value="CAL1697266.1"/>
    <property type="molecule type" value="Genomic_DNA"/>
</dbReference>
<protein>
    <recommendedName>
        <fullName evidence="2">protein-tyrosine-phosphatase</fullName>
        <ecNumber evidence="2">3.1.3.48</ecNumber>
    </recommendedName>
</protein>
<dbReference type="SMART" id="SM00194">
    <property type="entry name" value="PTPc"/>
    <property type="match status" value="1"/>
</dbReference>
<dbReference type="PROSITE" id="PS00383">
    <property type="entry name" value="TYR_PHOSPHATASE_1"/>
    <property type="match status" value="1"/>
</dbReference>
<feature type="region of interest" description="Disordered" evidence="3">
    <location>
        <begin position="293"/>
        <end position="314"/>
    </location>
</feature>
<evidence type="ECO:0000313" key="8">
    <source>
        <dbReference type="Proteomes" id="UP001497453"/>
    </source>
</evidence>
<dbReference type="PANTHER" id="PTHR19134:SF561">
    <property type="entry name" value="PROTEIN TYROSINE PHOSPHATASE 36E, ISOFORM A"/>
    <property type="match status" value="1"/>
</dbReference>
<evidence type="ECO:0000259" key="5">
    <source>
        <dbReference type="PROSITE" id="PS50056"/>
    </source>
</evidence>
<feature type="region of interest" description="Disordered" evidence="3">
    <location>
        <begin position="372"/>
        <end position="421"/>
    </location>
</feature>
<dbReference type="PRINTS" id="PR00700">
    <property type="entry name" value="PRTYPHPHTASE"/>
</dbReference>
<dbReference type="PROSITE" id="PS50056">
    <property type="entry name" value="TYR_PHOSPHATASE_2"/>
    <property type="match status" value="1"/>
</dbReference>
<comment type="similarity">
    <text evidence="1">Belongs to the protein-tyrosine phosphatase family. Non-receptor class subfamily.</text>
</comment>
<dbReference type="PANTHER" id="PTHR19134">
    <property type="entry name" value="RECEPTOR-TYPE TYROSINE-PROTEIN PHOSPHATASE"/>
    <property type="match status" value="1"/>
</dbReference>
<feature type="region of interest" description="Disordered" evidence="3">
    <location>
        <begin position="449"/>
        <end position="531"/>
    </location>
</feature>
<reference evidence="8" key="1">
    <citation type="submission" date="2024-04" db="EMBL/GenBank/DDBJ databases">
        <authorList>
            <person name="Shaw F."/>
            <person name="Minotto A."/>
        </authorList>
    </citation>
    <scope>NUCLEOTIDE SEQUENCE [LARGE SCALE GENOMIC DNA]</scope>
</reference>
<keyword evidence="8" id="KW-1185">Reference proteome</keyword>
<dbReference type="InterPro" id="IPR001763">
    <property type="entry name" value="Rhodanese-like_dom"/>
</dbReference>
<feature type="compositionally biased region" description="Acidic residues" evidence="3">
    <location>
        <begin position="381"/>
        <end position="390"/>
    </location>
</feature>
<dbReference type="EC" id="3.1.3.48" evidence="2"/>
<feature type="region of interest" description="Disordered" evidence="3">
    <location>
        <begin position="853"/>
        <end position="899"/>
    </location>
</feature>
<dbReference type="Pfam" id="PF00102">
    <property type="entry name" value="Y_phosphatase"/>
    <property type="match status" value="3"/>
</dbReference>
<feature type="compositionally biased region" description="Basic residues" evidence="3">
    <location>
        <begin position="678"/>
        <end position="689"/>
    </location>
</feature>
<feature type="domain" description="Rhodanese" evidence="6">
    <location>
        <begin position="25"/>
        <end position="143"/>
    </location>
</feature>